<dbReference type="PROSITE" id="PS50160">
    <property type="entry name" value="DNA_LIGASE_A3"/>
    <property type="match status" value="1"/>
</dbReference>
<evidence type="ECO:0000259" key="1">
    <source>
        <dbReference type="PROSITE" id="PS50160"/>
    </source>
</evidence>
<dbReference type="RefSeq" id="WP_223994169.1">
    <property type="nucleotide sequence ID" value="NZ_CAJZAG010000012.1"/>
</dbReference>
<dbReference type="Proteomes" id="UP000706525">
    <property type="component" value="Unassembled WGS sequence"/>
</dbReference>
<dbReference type="Pfam" id="PF01068">
    <property type="entry name" value="DNA_ligase_A_M"/>
    <property type="match status" value="1"/>
</dbReference>
<proteinExistence type="predicted"/>
<dbReference type="SUPFAM" id="SSF56091">
    <property type="entry name" value="DNA ligase/mRNA capping enzyme, catalytic domain"/>
    <property type="match status" value="1"/>
</dbReference>
<dbReference type="Gene3D" id="3.30.470.30">
    <property type="entry name" value="DNA ligase/mRNA capping enzyme"/>
    <property type="match status" value="1"/>
</dbReference>
<sequence>MPRRPSVSSGPPSPPALASLDPMLARLVHHVPASGHWQFQPKFDGYRLLADTAPLAGAAPAKGRRAAPVALRTRYGADATPWFPELHPILASLGGRHVLDGEVTVLDARGVSDFNRLHARALRRGWVPGCDPVVYAVFDLLVHDGLDIRVLPLEARRARLKALLAGTPQLLYVDDTSDATALWALVLAMQLEGMVGKRLGSPYVAGASADWIKIKRPGAIAPGRFRRELGA</sequence>
<dbReference type="Gene3D" id="3.30.1490.70">
    <property type="match status" value="1"/>
</dbReference>
<protein>
    <submittedName>
        <fullName evidence="2">Multifunctional non-homologous end joining protein LigD</fullName>
    </submittedName>
</protein>
<accession>A0ABN7ZDV2</accession>
<comment type="caution">
    <text evidence="2">The sequence shown here is derived from an EMBL/GenBank/DDBJ whole genome shotgun (WGS) entry which is preliminary data.</text>
</comment>
<reference evidence="2 3" key="1">
    <citation type="submission" date="2021-08" db="EMBL/GenBank/DDBJ databases">
        <authorList>
            <person name="Peeters C."/>
        </authorList>
    </citation>
    <scope>NUCLEOTIDE SEQUENCE [LARGE SCALE GENOMIC DNA]</scope>
    <source>
        <strain evidence="2 3">LMG 32289</strain>
    </source>
</reference>
<name>A0ABN7ZDV2_9BURK</name>
<organism evidence="2 3">
    <name type="scientific">Cupriavidus pampae</name>
    <dbReference type="NCBI Taxonomy" id="659251"/>
    <lineage>
        <taxon>Bacteria</taxon>
        <taxon>Pseudomonadati</taxon>
        <taxon>Pseudomonadota</taxon>
        <taxon>Betaproteobacteria</taxon>
        <taxon>Burkholderiales</taxon>
        <taxon>Burkholderiaceae</taxon>
        <taxon>Cupriavidus</taxon>
    </lineage>
</organism>
<dbReference type="EMBL" id="CAJZAG010000012">
    <property type="protein sequence ID" value="CAG9184134.1"/>
    <property type="molecule type" value="Genomic_DNA"/>
</dbReference>
<keyword evidence="3" id="KW-1185">Reference proteome</keyword>
<evidence type="ECO:0000313" key="2">
    <source>
        <dbReference type="EMBL" id="CAG9184134.1"/>
    </source>
</evidence>
<evidence type="ECO:0000313" key="3">
    <source>
        <dbReference type="Proteomes" id="UP000706525"/>
    </source>
</evidence>
<feature type="domain" description="ATP-dependent DNA ligase family profile" evidence="1">
    <location>
        <begin position="137"/>
        <end position="216"/>
    </location>
</feature>
<gene>
    <name evidence="2" type="primary">ligD_2</name>
    <name evidence="2" type="ORF">LMG32289_05526</name>
</gene>
<dbReference type="InterPro" id="IPR012310">
    <property type="entry name" value="DNA_ligase_ATP-dep_cent"/>
</dbReference>